<protein>
    <submittedName>
        <fullName evidence="2">Uncharacterized protein</fullName>
    </submittedName>
</protein>
<dbReference type="AlphaFoldDB" id="A0A4R5AG13"/>
<dbReference type="Proteomes" id="UP000295217">
    <property type="component" value="Unassembled WGS sequence"/>
</dbReference>
<comment type="caution">
    <text evidence="2">The sequence shown here is derived from an EMBL/GenBank/DDBJ whole genome shotgun (WGS) entry which is preliminary data.</text>
</comment>
<keyword evidence="3" id="KW-1185">Reference proteome</keyword>
<evidence type="ECO:0000313" key="3">
    <source>
        <dbReference type="Proteomes" id="UP000295217"/>
    </source>
</evidence>
<feature type="compositionally biased region" description="Basic and acidic residues" evidence="1">
    <location>
        <begin position="56"/>
        <end position="73"/>
    </location>
</feature>
<dbReference type="OrthoDB" id="5195796at2"/>
<proteinExistence type="predicted"/>
<dbReference type="EMBL" id="SMLB01000006">
    <property type="protein sequence ID" value="TDD71341.1"/>
    <property type="molecule type" value="Genomic_DNA"/>
</dbReference>
<feature type="compositionally biased region" description="Low complexity" evidence="1">
    <location>
        <begin position="85"/>
        <end position="99"/>
    </location>
</feature>
<name>A0A4R5AG13_9ACTN</name>
<accession>A0A4R5AG13</accession>
<feature type="region of interest" description="Disordered" evidence="1">
    <location>
        <begin position="47"/>
        <end position="134"/>
    </location>
</feature>
<dbReference type="RefSeq" id="WP_132102405.1">
    <property type="nucleotide sequence ID" value="NZ_SMLB01000006.1"/>
</dbReference>
<reference evidence="2 3" key="1">
    <citation type="submission" date="2019-02" db="EMBL/GenBank/DDBJ databases">
        <title>Draft genome sequences of novel Actinobacteria.</title>
        <authorList>
            <person name="Sahin N."/>
            <person name="Ay H."/>
            <person name="Saygin H."/>
        </authorList>
    </citation>
    <scope>NUCLEOTIDE SEQUENCE [LARGE SCALE GENOMIC DNA]</scope>
    <source>
        <strain evidence="2 3">8K307</strain>
    </source>
</reference>
<evidence type="ECO:0000256" key="1">
    <source>
        <dbReference type="SAM" id="MobiDB-lite"/>
    </source>
</evidence>
<feature type="compositionally biased region" description="Basic and acidic residues" evidence="1">
    <location>
        <begin position="103"/>
        <end position="112"/>
    </location>
</feature>
<evidence type="ECO:0000313" key="2">
    <source>
        <dbReference type="EMBL" id="TDD71341.1"/>
    </source>
</evidence>
<gene>
    <name evidence="2" type="ORF">E1262_06995</name>
</gene>
<sequence length="134" mass="13168">MVTAPRTVLRNLVAALLAAGLVVLAAAMVTGGGDTVRGLGPAIHPAAEITPNSLPRADDDQHPLDEVARHTPDDGATSAGDHAGPDSAAVVGDAAPGGAARTGTDRVHDTTARHAASAPTGTVDGRAPPEPGAR</sequence>
<organism evidence="2 3">
    <name type="scientific">Jiangella aurantiaca</name>
    <dbReference type="NCBI Taxonomy" id="2530373"/>
    <lineage>
        <taxon>Bacteria</taxon>
        <taxon>Bacillati</taxon>
        <taxon>Actinomycetota</taxon>
        <taxon>Actinomycetes</taxon>
        <taxon>Jiangellales</taxon>
        <taxon>Jiangellaceae</taxon>
        <taxon>Jiangella</taxon>
    </lineage>
</organism>